<dbReference type="Proteomes" id="UP000697995">
    <property type="component" value="Unassembled WGS sequence"/>
</dbReference>
<dbReference type="PANTHER" id="PTHR11365">
    <property type="entry name" value="5-OXOPROLINASE RELATED"/>
    <property type="match status" value="1"/>
</dbReference>
<dbReference type="RefSeq" id="WP_133218453.1">
    <property type="nucleotide sequence ID" value="NZ_NRSG01000013.1"/>
</dbReference>
<evidence type="ECO:0000313" key="3">
    <source>
        <dbReference type="Proteomes" id="UP000697995"/>
    </source>
</evidence>
<proteinExistence type="predicted"/>
<organism evidence="2 3">
    <name type="scientific">Paracraurococcus ruber</name>
    <dbReference type="NCBI Taxonomy" id="77675"/>
    <lineage>
        <taxon>Bacteria</taxon>
        <taxon>Pseudomonadati</taxon>
        <taxon>Pseudomonadota</taxon>
        <taxon>Alphaproteobacteria</taxon>
        <taxon>Acetobacterales</taxon>
        <taxon>Roseomonadaceae</taxon>
        <taxon>Paracraurococcus</taxon>
    </lineage>
</organism>
<evidence type="ECO:0000313" key="2">
    <source>
        <dbReference type="EMBL" id="MBK1657275.1"/>
    </source>
</evidence>
<protein>
    <submittedName>
        <fullName evidence="2">5-oxoprolinase</fullName>
    </submittedName>
</protein>
<dbReference type="InterPro" id="IPR045079">
    <property type="entry name" value="Oxoprolinase-like"/>
</dbReference>
<dbReference type="Pfam" id="PF02538">
    <property type="entry name" value="Hydantoinase_B"/>
    <property type="match status" value="1"/>
</dbReference>
<comment type="caution">
    <text evidence="2">The sequence shown here is derived from an EMBL/GenBank/DDBJ whole genome shotgun (WGS) entry which is preliminary data.</text>
</comment>
<dbReference type="PANTHER" id="PTHR11365:SF23">
    <property type="entry name" value="HYPOTHETICAL 5-OXOPROLINASE (EUROFUNG)-RELATED"/>
    <property type="match status" value="1"/>
</dbReference>
<dbReference type="InterPro" id="IPR003692">
    <property type="entry name" value="Hydantoinase_B"/>
</dbReference>
<feature type="domain" description="Hydantoinase B/oxoprolinase" evidence="1">
    <location>
        <begin position="10"/>
        <end position="527"/>
    </location>
</feature>
<gene>
    <name evidence="2" type="ORF">CKO45_03405</name>
</gene>
<name>A0ABS1CSG7_9PROT</name>
<dbReference type="EMBL" id="NRSG01000013">
    <property type="protein sequence ID" value="MBK1657275.1"/>
    <property type="molecule type" value="Genomic_DNA"/>
</dbReference>
<accession>A0ABS1CSG7</accession>
<keyword evidence="3" id="KW-1185">Reference proteome</keyword>
<sequence length="575" mass="60474">MTGPTPATLDEIGVQILWNRLLSVVEEQAQTLVRTAFSTAAREAGDISAGVFDMRGRMLAQAVTGTPGHVNSMARSVVHFLDAFPPDTLRDGDVLITNDPWKGTGHLFDLTVVTPIFLDGVAVALFASTTHVVDIGGLGASAEGRQVHHEGLYIPLMHLAREGRMNEDLLGIVRANVREPVQVVGDIYALVACNEKGGQRLLEMLREFGLRDLDALGEAIVQRSRRGMAEVIGRLPQGTWTASMTIDGFEAPVTLAATLTIAGDRVLVNYAGTSGLSRYAINCPLCYTEAYTAFGLKAALAPWIPNNTGTLDAFVVTAPENSIVNAPHPAAVYARSVIGHMLPDVVYGCLDQALPETVPAEGTSSLWNLSLLAGHGLTAAEGSAVRSFNVTTFHSGGAGARPRQDGLSATPFPSGVRNVPVEITEAITPLVIWRKELRQGSGGAGRQRGGLGQRMEIANRDGAAFGLQARFERGEYPARGRHGGGPGATGRLSLGSGAGLKVKGLQVVPPGDRLIVEMPGGGGHGDPFSRDPALVARDVRHGLIAPEQAAEAYGVVLAATGELDAAATARRRAGR</sequence>
<reference evidence="2 3" key="1">
    <citation type="journal article" date="2020" name="Microorganisms">
        <title>Osmotic Adaptation and Compatible Solute Biosynthesis of Phototrophic Bacteria as Revealed from Genome Analyses.</title>
        <authorList>
            <person name="Imhoff J.F."/>
            <person name="Rahn T."/>
            <person name="Kunzel S."/>
            <person name="Keller A."/>
            <person name="Neulinger S.C."/>
        </authorList>
    </citation>
    <scope>NUCLEOTIDE SEQUENCE [LARGE SCALE GENOMIC DNA]</scope>
    <source>
        <strain evidence="2 3">DSM 15382</strain>
    </source>
</reference>
<evidence type="ECO:0000259" key="1">
    <source>
        <dbReference type="Pfam" id="PF02538"/>
    </source>
</evidence>